<dbReference type="EMBL" id="LBPY01000009">
    <property type="protein sequence ID" value="KKP66307.1"/>
    <property type="molecule type" value="Genomic_DNA"/>
</dbReference>
<evidence type="ECO:0000256" key="2">
    <source>
        <dbReference type="ARBA" id="ARBA00022695"/>
    </source>
</evidence>
<evidence type="ECO:0000313" key="4">
    <source>
        <dbReference type="EMBL" id="KKP66307.1"/>
    </source>
</evidence>
<dbReference type="InterPro" id="IPR050385">
    <property type="entry name" value="Archaeal_FAD_synthase"/>
</dbReference>
<dbReference type="Pfam" id="PF01467">
    <property type="entry name" value="CTP_transf_like"/>
    <property type="match status" value="1"/>
</dbReference>
<dbReference type="Gene3D" id="3.40.50.620">
    <property type="entry name" value="HUPs"/>
    <property type="match status" value="1"/>
</dbReference>
<reference evidence="4 5" key="1">
    <citation type="journal article" date="2015" name="Nature">
        <title>rRNA introns, odd ribosomes, and small enigmatic genomes across a large radiation of phyla.</title>
        <authorList>
            <person name="Brown C.T."/>
            <person name="Hug L.A."/>
            <person name="Thomas B.C."/>
            <person name="Sharon I."/>
            <person name="Castelle C.J."/>
            <person name="Singh A."/>
            <person name="Wilkins M.J."/>
            <person name="Williams K.H."/>
            <person name="Banfield J.F."/>
        </authorList>
    </citation>
    <scope>NUCLEOTIDE SEQUENCE [LARGE SCALE GENOMIC DNA]</scope>
</reference>
<dbReference type="InterPro" id="IPR004821">
    <property type="entry name" value="Cyt_trans-like"/>
</dbReference>
<sequence length="143" mass="16246">MPDLTNQKKILIFGVFDGVHEGHLSFINEAREQGSQLVAIVTRDSMVEKMKGKLPKYNEVERIKNLLEIPEVDRVLLGDLDMGTYNILKEVAPDIVFLGYDQNELFDDLNLKIKEGYLNNIEILQGSPHKADTHHSSILNKKS</sequence>
<name>A0A0G0EG41_9BACT</name>
<evidence type="ECO:0000313" key="5">
    <source>
        <dbReference type="Proteomes" id="UP000034952"/>
    </source>
</evidence>
<keyword evidence="2" id="KW-0548">Nucleotidyltransferase</keyword>
<keyword evidence="1" id="KW-0808">Transferase</keyword>
<protein>
    <submittedName>
        <fullName evidence="4">FAD synthase</fullName>
    </submittedName>
</protein>
<dbReference type="Proteomes" id="UP000034952">
    <property type="component" value="Unassembled WGS sequence"/>
</dbReference>
<dbReference type="InterPro" id="IPR014729">
    <property type="entry name" value="Rossmann-like_a/b/a_fold"/>
</dbReference>
<dbReference type="GO" id="GO:0016779">
    <property type="term" value="F:nucleotidyltransferase activity"/>
    <property type="evidence" value="ECO:0007669"/>
    <property type="project" value="UniProtKB-KW"/>
</dbReference>
<gene>
    <name evidence="4" type="ORF">UR64_C0009G0010</name>
</gene>
<dbReference type="SUPFAM" id="SSF52374">
    <property type="entry name" value="Nucleotidylyl transferase"/>
    <property type="match status" value="1"/>
</dbReference>
<dbReference type="AlphaFoldDB" id="A0A0G0EG41"/>
<evidence type="ECO:0000259" key="3">
    <source>
        <dbReference type="Pfam" id="PF01467"/>
    </source>
</evidence>
<feature type="domain" description="Cytidyltransferase-like" evidence="3">
    <location>
        <begin position="12"/>
        <end position="106"/>
    </location>
</feature>
<dbReference type="PANTHER" id="PTHR43793:SF1">
    <property type="entry name" value="FAD SYNTHASE"/>
    <property type="match status" value="1"/>
</dbReference>
<dbReference type="PANTHER" id="PTHR43793">
    <property type="entry name" value="FAD SYNTHASE"/>
    <property type="match status" value="1"/>
</dbReference>
<accession>A0A0G0EG41</accession>
<comment type="caution">
    <text evidence="4">The sequence shown here is derived from an EMBL/GenBank/DDBJ whole genome shotgun (WGS) entry which is preliminary data.</text>
</comment>
<evidence type="ECO:0000256" key="1">
    <source>
        <dbReference type="ARBA" id="ARBA00022679"/>
    </source>
</evidence>
<dbReference type="NCBIfam" id="TIGR00125">
    <property type="entry name" value="cyt_tran_rel"/>
    <property type="match status" value="1"/>
</dbReference>
<organism evidence="4 5">
    <name type="scientific">Candidatus Nomurabacteria bacterium GW2011_GWE1_35_16</name>
    <dbReference type="NCBI Taxonomy" id="1618761"/>
    <lineage>
        <taxon>Bacteria</taxon>
        <taxon>Candidatus Nomuraibacteriota</taxon>
    </lineage>
</organism>
<proteinExistence type="predicted"/>